<sequence>GPAHHPVRDRPAHLRGRVHPQQRPRQAGRRRGGRSRDARLRGRDLPLPLVRPAAAVRQGSRGDRDRPRSAPADPARADLRRRRRPDRLLGRTARAVPEDARDAEAGEPGPHRAGPVHRQGQLAAGHRHRPDDAWPHRAPAPDHGQEGRQAGEEAGQGRCPGGPPLRAV</sequence>
<organism evidence="2">
    <name type="scientific">uncultured Blastococcus sp</name>
    <dbReference type="NCBI Taxonomy" id="217144"/>
    <lineage>
        <taxon>Bacteria</taxon>
        <taxon>Bacillati</taxon>
        <taxon>Actinomycetota</taxon>
        <taxon>Actinomycetes</taxon>
        <taxon>Geodermatophilales</taxon>
        <taxon>Geodermatophilaceae</taxon>
        <taxon>Blastococcus</taxon>
        <taxon>environmental samples</taxon>
    </lineage>
</organism>
<protein>
    <submittedName>
        <fullName evidence="2">Membrane protein</fullName>
    </submittedName>
</protein>
<feature type="non-terminal residue" evidence="2">
    <location>
        <position position="1"/>
    </location>
</feature>
<evidence type="ECO:0000313" key="2">
    <source>
        <dbReference type="EMBL" id="CAA9250974.1"/>
    </source>
</evidence>
<feature type="non-terminal residue" evidence="2">
    <location>
        <position position="168"/>
    </location>
</feature>
<evidence type="ECO:0000256" key="1">
    <source>
        <dbReference type="SAM" id="MobiDB-lite"/>
    </source>
</evidence>
<feature type="compositionally biased region" description="Basic and acidic residues" evidence="1">
    <location>
        <begin position="1"/>
        <end position="12"/>
    </location>
</feature>
<reference evidence="2" key="1">
    <citation type="submission" date="2020-02" db="EMBL/GenBank/DDBJ databases">
        <authorList>
            <person name="Meier V. D."/>
        </authorList>
    </citation>
    <scope>NUCLEOTIDE SEQUENCE</scope>
    <source>
        <strain evidence="2">AVDCRST_MAG57</strain>
    </source>
</reference>
<name>A0A6J4IFW1_9ACTN</name>
<dbReference type="AlphaFoldDB" id="A0A6J4IFW1"/>
<dbReference type="EMBL" id="CADCTI010000173">
    <property type="protein sequence ID" value="CAA9250974.1"/>
    <property type="molecule type" value="Genomic_DNA"/>
</dbReference>
<feature type="region of interest" description="Disordered" evidence="1">
    <location>
        <begin position="1"/>
        <end position="168"/>
    </location>
</feature>
<feature type="compositionally biased region" description="Basic and acidic residues" evidence="1">
    <location>
        <begin position="129"/>
        <end position="151"/>
    </location>
</feature>
<feature type="compositionally biased region" description="Basic residues" evidence="1">
    <location>
        <begin position="13"/>
        <end position="33"/>
    </location>
</feature>
<accession>A0A6J4IFW1</accession>
<proteinExistence type="predicted"/>
<gene>
    <name evidence="2" type="ORF">AVDCRST_MAG57-2084</name>
</gene>
<feature type="compositionally biased region" description="Basic and acidic residues" evidence="1">
    <location>
        <begin position="34"/>
        <end position="44"/>
    </location>
</feature>